<evidence type="ECO:0000256" key="1">
    <source>
        <dbReference type="ARBA" id="ARBA00007957"/>
    </source>
</evidence>
<evidence type="ECO:0000256" key="6">
    <source>
        <dbReference type="ARBA" id="ARBA00023163"/>
    </source>
</evidence>
<evidence type="ECO:0000256" key="7">
    <source>
        <dbReference type="PIRSR" id="PIRSR602481-1"/>
    </source>
</evidence>
<dbReference type="PANTHER" id="PTHR33202">
    <property type="entry name" value="ZINC UPTAKE REGULATION PROTEIN"/>
    <property type="match status" value="1"/>
</dbReference>
<evidence type="ECO:0000313" key="10">
    <source>
        <dbReference type="Proteomes" id="UP000284219"/>
    </source>
</evidence>
<dbReference type="AlphaFoldDB" id="A0A419SQR3"/>
<dbReference type="SUPFAM" id="SSF46785">
    <property type="entry name" value="Winged helix' DNA-binding domain"/>
    <property type="match status" value="1"/>
</dbReference>
<feature type="binding site" evidence="7">
    <location>
        <position position="94"/>
    </location>
    <ligand>
        <name>Zn(2+)</name>
        <dbReference type="ChEBI" id="CHEBI:29105"/>
    </ligand>
</feature>
<sequence>MKETLIKLVIEKIKEKGGRVTIQRLAIINLLLQLDHPTAEEIYQYMKEEYPTLSFTTVYNTLDSLREMGILREYRFGDASRFEMAEENHDHFLCLTCGRIEDIPEVDITVTPHSISDRYQILTTEVTLKGLCIACQKQS</sequence>
<dbReference type="Gene3D" id="3.30.1490.190">
    <property type="match status" value="1"/>
</dbReference>
<dbReference type="InterPro" id="IPR036390">
    <property type="entry name" value="WH_DNA-bd_sf"/>
</dbReference>
<comment type="similarity">
    <text evidence="1">Belongs to the Fur family.</text>
</comment>
<keyword evidence="5" id="KW-0238">DNA-binding</keyword>
<protein>
    <recommendedName>
        <fullName evidence="11">Transcriptional repressor</fullName>
    </recommendedName>
</protein>
<gene>
    <name evidence="9" type="ORF">BEP19_16220</name>
</gene>
<keyword evidence="6" id="KW-0804">Transcription</keyword>
<keyword evidence="8" id="KW-0408">Iron</keyword>
<evidence type="ECO:0000313" key="9">
    <source>
        <dbReference type="EMBL" id="RKD26745.1"/>
    </source>
</evidence>
<feature type="binding site" evidence="7">
    <location>
        <position position="132"/>
    </location>
    <ligand>
        <name>Zn(2+)</name>
        <dbReference type="ChEBI" id="CHEBI:29105"/>
    </ligand>
</feature>
<evidence type="ECO:0008006" key="11">
    <source>
        <dbReference type="Google" id="ProtNLM"/>
    </source>
</evidence>
<keyword evidence="7" id="KW-0479">Metal-binding</keyword>
<comment type="cofactor">
    <cofactor evidence="8">
        <name>Mn(2+)</name>
        <dbReference type="ChEBI" id="CHEBI:29035"/>
    </cofactor>
    <cofactor evidence="8">
        <name>Fe(2+)</name>
        <dbReference type="ChEBI" id="CHEBI:29033"/>
    </cofactor>
    <text evidence="8">Binds 1 Mn(2+) or Fe(2+) ion per subunit.</text>
</comment>
<comment type="caution">
    <text evidence="9">The sequence shown here is derived from an EMBL/GenBank/DDBJ whole genome shotgun (WGS) entry which is preliminary data.</text>
</comment>
<keyword evidence="4" id="KW-0805">Transcription regulation</keyword>
<dbReference type="Pfam" id="PF01475">
    <property type="entry name" value="FUR"/>
    <property type="match status" value="1"/>
</dbReference>
<feature type="binding site" evidence="7">
    <location>
        <position position="135"/>
    </location>
    <ligand>
        <name>Zn(2+)</name>
        <dbReference type="ChEBI" id="CHEBI:29105"/>
    </ligand>
</feature>
<keyword evidence="2" id="KW-0678">Repressor</keyword>
<dbReference type="GO" id="GO:0045892">
    <property type="term" value="P:negative regulation of DNA-templated transcription"/>
    <property type="evidence" value="ECO:0007669"/>
    <property type="project" value="TreeGrafter"/>
</dbReference>
<dbReference type="Gene3D" id="1.10.10.10">
    <property type="entry name" value="Winged helix-like DNA-binding domain superfamily/Winged helix DNA-binding domain"/>
    <property type="match status" value="1"/>
</dbReference>
<dbReference type="InterPro" id="IPR043135">
    <property type="entry name" value="Fur_C"/>
</dbReference>
<dbReference type="CDD" id="cd07153">
    <property type="entry name" value="Fur_like"/>
    <property type="match status" value="1"/>
</dbReference>
<keyword evidence="10" id="KW-1185">Reference proteome</keyword>
<evidence type="ECO:0000256" key="8">
    <source>
        <dbReference type="PIRSR" id="PIRSR602481-2"/>
    </source>
</evidence>
<dbReference type="InterPro" id="IPR036388">
    <property type="entry name" value="WH-like_DNA-bd_sf"/>
</dbReference>
<dbReference type="GO" id="GO:0000976">
    <property type="term" value="F:transcription cis-regulatory region binding"/>
    <property type="evidence" value="ECO:0007669"/>
    <property type="project" value="TreeGrafter"/>
</dbReference>
<dbReference type="GO" id="GO:0003700">
    <property type="term" value="F:DNA-binding transcription factor activity"/>
    <property type="evidence" value="ECO:0007669"/>
    <property type="project" value="InterPro"/>
</dbReference>
<dbReference type="GO" id="GO:0008270">
    <property type="term" value="F:zinc ion binding"/>
    <property type="evidence" value="ECO:0007669"/>
    <property type="project" value="TreeGrafter"/>
</dbReference>
<comment type="cofactor">
    <cofactor evidence="7">
        <name>Zn(2+)</name>
        <dbReference type="ChEBI" id="CHEBI:29105"/>
    </cofactor>
    <text evidence="7">Binds 1 zinc ion per subunit.</text>
</comment>
<name>A0A419SQR3_9BACL</name>
<accession>A0A419SQR3</accession>
<dbReference type="EMBL" id="MCHY01000002">
    <property type="protein sequence ID" value="RKD26745.1"/>
    <property type="molecule type" value="Genomic_DNA"/>
</dbReference>
<dbReference type="PANTHER" id="PTHR33202:SF7">
    <property type="entry name" value="FERRIC UPTAKE REGULATION PROTEIN"/>
    <property type="match status" value="1"/>
</dbReference>
<evidence type="ECO:0000256" key="3">
    <source>
        <dbReference type="ARBA" id="ARBA00022833"/>
    </source>
</evidence>
<dbReference type="RefSeq" id="WP_170145210.1">
    <property type="nucleotide sequence ID" value="NZ_MCHY01000002.1"/>
</dbReference>
<reference evidence="9 10" key="1">
    <citation type="submission" date="2016-08" db="EMBL/GenBank/DDBJ databases">
        <title>Novel Firmicute Genomes.</title>
        <authorList>
            <person name="Poppleton D.I."/>
            <person name="Gribaldo S."/>
        </authorList>
    </citation>
    <scope>NUCLEOTIDE SEQUENCE [LARGE SCALE GENOMIC DNA]</scope>
    <source>
        <strain evidence="9 10">RAOx-1</strain>
    </source>
</reference>
<organism evidence="9 10">
    <name type="scientific">Ammoniphilus oxalaticus</name>
    <dbReference type="NCBI Taxonomy" id="66863"/>
    <lineage>
        <taxon>Bacteria</taxon>
        <taxon>Bacillati</taxon>
        <taxon>Bacillota</taxon>
        <taxon>Bacilli</taxon>
        <taxon>Bacillales</taxon>
        <taxon>Paenibacillaceae</taxon>
        <taxon>Aneurinibacillus group</taxon>
        <taxon>Ammoniphilus</taxon>
    </lineage>
</organism>
<evidence type="ECO:0000256" key="4">
    <source>
        <dbReference type="ARBA" id="ARBA00023015"/>
    </source>
</evidence>
<dbReference type="InterPro" id="IPR002481">
    <property type="entry name" value="FUR"/>
</dbReference>
<keyword evidence="3 7" id="KW-0862">Zinc</keyword>
<dbReference type="GO" id="GO:1900376">
    <property type="term" value="P:regulation of secondary metabolite biosynthetic process"/>
    <property type="evidence" value="ECO:0007669"/>
    <property type="project" value="TreeGrafter"/>
</dbReference>
<evidence type="ECO:0000256" key="5">
    <source>
        <dbReference type="ARBA" id="ARBA00023125"/>
    </source>
</evidence>
<feature type="binding site" evidence="8">
    <location>
        <position position="90"/>
    </location>
    <ligand>
        <name>Fe cation</name>
        <dbReference type="ChEBI" id="CHEBI:24875"/>
    </ligand>
</feature>
<feature type="binding site" evidence="7">
    <location>
        <position position="97"/>
    </location>
    <ligand>
        <name>Zn(2+)</name>
        <dbReference type="ChEBI" id="CHEBI:29105"/>
    </ligand>
</feature>
<dbReference type="Proteomes" id="UP000284219">
    <property type="component" value="Unassembled WGS sequence"/>
</dbReference>
<proteinExistence type="inferred from homology"/>
<evidence type="ECO:0000256" key="2">
    <source>
        <dbReference type="ARBA" id="ARBA00022491"/>
    </source>
</evidence>